<evidence type="ECO:0000256" key="8">
    <source>
        <dbReference type="ARBA" id="ARBA00022771"/>
    </source>
</evidence>
<evidence type="ECO:0000256" key="10">
    <source>
        <dbReference type="ARBA" id="ARBA00022989"/>
    </source>
</evidence>
<dbReference type="GO" id="GO:0012505">
    <property type="term" value="C:endomembrane system"/>
    <property type="evidence" value="ECO:0007669"/>
    <property type="project" value="UniProtKB-SubCell"/>
</dbReference>
<evidence type="ECO:0000313" key="19">
    <source>
        <dbReference type="RefSeq" id="XP_011496984.1"/>
    </source>
</evidence>
<keyword evidence="12" id="KW-0325">Glycoprotein</keyword>
<dbReference type="GO" id="GO:0008270">
    <property type="term" value="F:zinc ion binding"/>
    <property type="evidence" value="ECO:0007669"/>
    <property type="project" value="UniProtKB-KW"/>
</dbReference>
<feature type="compositionally biased region" description="Acidic residues" evidence="15">
    <location>
        <begin position="287"/>
        <end position="296"/>
    </location>
</feature>
<feature type="region of interest" description="Disordered" evidence="15">
    <location>
        <begin position="284"/>
        <end position="319"/>
    </location>
</feature>
<keyword evidence="6" id="KW-0479">Metal-binding</keyword>
<dbReference type="PANTHER" id="PTHR47168:SF1">
    <property type="entry name" value="OS02G0798600 PROTEIN"/>
    <property type="match status" value="1"/>
</dbReference>
<keyword evidence="11 16" id="KW-0472">Membrane</keyword>
<keyword evidence="4" id="KW-0808">Transferase</keyword>
<dbReference type="CDD" id="cd12087">
    <property type="entry name" value="TM_EGFR-like"/>
    <property type="match status" value="1"/>
</dbReference>
<dbReference type="GO" id="GO:0061630">
    <property type="term" value="F:ubiquitin protein ligase activity"/>
    <property type="evidence" value="ECO:0007669"/>
    <property type="project" value="UniProtKB-EC"/>
</dbReference>
<dbReference type="Pfam" id="PF02225">
    <property type="entry name" value="PA"/>
    <property type="match status" value="1"/>
</dbReference>
<dbReference type="SUPFAM" id="SSF57850">
    <property type="entry name" value="RING/U-box"/>
    <property type="match status" value="1"/>
</dbReference>
<dbReference type="SUPFAM" id="SSF52025">
    <property type="entry name" value="PA domain"/>
    <property type="match status" value="1"/>
</dbReference>
<dbReference type="GO" id="GO:0005737">
    <property type="term" value="C:cytoplasm"/>
    <property type="evidence" value="ECO:0007669"/>
    <property type="project" value="UniProtKB-ARBA"/>
</dbReference>
<evidence type="ECO:0000256" key="16">
    <source>
        <dbReference type="SAM" id="Phobius"/>
    </source>
</evidence>
<name>A0AAJ6YF84_9HYME</name>
<evidence type="ECO:0000256" key="4">
    <source>
        <dbReference type="ARBA" id="ARBA00022679"/>
    </source>
</evidence>
<dbReference type="CDD" id="cd02123">
    <property type="entry name" value="PA_C_RZF_like"/>
    <property type="match status" value="1"/>
</dbReference>
<dbReference type="InterPro" id="IPR013083">
    <property type="entry name" value="Znf_RING/FYVE/PHD"/>
</dbReference>
<dbReference type="InterPro" id="IPR046450">
    <property type="entry name" value="PA_dom_sf"/>
</dbReference>
<evidence type="ECO:0000256" key="9">
    <source>
        <dbReference type="ARBA" id="ARBA00022833"/>
    </source>
</evidence>
<proteinExistence type="predicted"/>
<keyword evidence="7" id="KW-0732">Signal</keyword>
<comment type="catalytic activity">
    <reaction evidence="1">
        <text>S-ubiquitinyl-[E2 ubiquitin-conjugating enzyme]-L-cysteine + [acceptor protein]-L-lysine = [E2 ubiquitin-conjugating enzyme]-L-cysteine + N(6)-ubiquitinyl-[acceptor protein]-L-lysine.</text>
        <dbReference type="EC" id="2.3.2.27"/>
    </reaction>
</comment>
<evidence type="ECO:0000256" key="15">
    <source>
        <dbReference type="SAM" id="MobiDB-lite"/>
    </source>
</evidence>
<evidence type="ECO:0000256" key="1">
    <source>
        <dbReference type="ARBA" id="ARBA00000900"/>
    </source>
</evidence>
<evidence type="ECO:0000256" key="7">
    <source>
        <dbReference type="ARBA" id="ARBA00022729"/>
    </source>
</evidence>
<dbReference type="FunFam" id="3.30.40.10:FF:000429">
    <property type="entry name" value="E3 ubiquitin-protein ligase RNF13"/>
    <property type="match status" value="1"/>
</dbReference>
<keyword evidence="10 16" id="KW-1133">Transmembrane helix</keyword>
<dbReference type="PROSITE" id="PS50089">
    <property type="entry name" value="ZF_RING_2"/>
    <property type="match status" value="1"/>
</dbReference>
<feature type="transmembrane region" description="Helical" evidence="16">
    <location>
        <begin position="175"/>
        <end position="199"/>
    </location>
</feature>
<dbReference type="FunFam" id="3.50.30.30:FF:000026">
    <property type="entry name" value="E3 ubiquitin-protein ligase RNF13"/>
    <property type="match status" value="1"/>
</dbReference>
<organism evidence="18 19">
    <name type="scientific">Ceratosolen solmsi marchali</name>
    <dbReference type="NCBI Taxonomy" id="326594"/>
    <lineage>
        <taxon>Eukaryota</taxon>
        <taxon>Metazoa</taxon>
        <taxon>Ecdysozoa</taxon>
        <taxon>Arthropoda</taxon>
        <taxon>Hexapoda</taxon>
        <taxon>Insecta</taxon>
        <taxon>Pterygota</taxon>
        <taxon>Neoptera</taxon>
        <taxon>Endopterygota</taxon>
        <taxon>Hymenoptera</taxon>
        <taxon>Apocrita</taxon>
        <taxon>Proctotrupomorpha</taxon>
        <taxon>Chalcidoidea</taxon>
        <taxon>Agaonidae</taxon>
        <taxon>Agaoninae</taxon>
        <taxon>Ceratosolen</taxon>
    </lineage>
</organism>
<dbReference type="Proteomes" id="UP000695007">
    <property type="component" value="Unplaced"/>
</dbReference>
<evidence type="ECO:0000256" key="14">
    <source>
        <dbReference type="PROSITE-ProRule" id="PRU00175"/>
    </source>
</evidence>
<dbReference type="AlphaFoldDB" id="A0AAJ6YF84"/>
<evidence type="ECO:0000256" key="6">
    <source>
        <dbReference type="ARBA" id="ARBA00022723"/>
    </source>
</evidence>
<evidence type="ECO:0000256" key="11">
    <source>
        <dbReference type="ARBA" id="ARBA00023136"/>
    </source>
</evidence>
<keyword evidence="9" id="KW-0862">Zinc</keyword>
<comment type="pathway">
    <text evidence="2">Protein modification; protein ubiquitination.</text>
</comment>
<feature type="domain" description="RING-type" evidence="17">
    <location>
        <begin position="232"/>
        <end position="274"/>
    </location>
</feature>
<dbReference type="Gene3D" id="3.50.30.30">
    <property type="match status" value="1"/>
</dbReference>
<evidence type="ECO:0000313" key="18">
    <source>
        <dbReference type="Proteomes" id="UP000695007"/>
    </source>
</evidence>
<dbReference type="KEGG" id="csol:105361486"/>
<evidence type="ECO:0000256" key="12">
    <source>
        <dbReference type="ARBA" id="ARBA00023180"/>
    </source>
</evidence>
<evidence type="ECO:0000259" key="17">
    <source>
        <dbReference type="PROSITE" id="PS50089"/>
    </source>
</evidence>
<dbReference type="EC" id="2.3.2.27" evidence="3"/>
<dbReference type="GeneID" id="105361486"/>
<reference evidence="19" key="1">
    <citation type="submission" date="2025-08" db="UniProtKB">
        <authorList>
            <consortium name="RefSeq"/>
        </authorList>
    </citation>
    <scope>IDENTIFICATION</scope>
</reference>
<accession>A0AAJ6YF84</accession>
<dbReference type="SMART" id="SM00184">
    <property type="entry name" value="RING"/>
    <property type="match status" value="1"/>
</dbReference>
<comment type="subcellular location">
    <subcellularLocation>
        <location evidence="13">Endomembrane system</location>
        <topology evidence="13">Single-pass type I membrane protein</topology>
    </subcellularLocation>
</comment>
<gene>
    <name evidence="19" type="primary">LOC105361486</name>
</gene>
<protein>
    <recommendedName>
        <fullName evidence="3">RING-type E3 ubiquitin transferase</fullName>
        <ecNumber evidence="3">2.3.2.27</ecNumber>
    </recommendedName>
</protein>
<sequence>MLKCFNRLVQLCFMIIIIYAGCGKTDILVFSAKNSHKIEQEFRDIPARFGDIIPTEGIKGLVIYSNPSTACQDIKTPPNRTEYSSYNWIVLIARLNCSFEIKVRNAQKAGYNAVIVHNVNSNDLEPMSVKDSTNISIPSVFVSEFTGSFLKDVYSYEEGYFVLINDLPLNFNTHLLLPFAIVVGICFLVIVIFLIVKCIKDRRRQQRHRLPYSSLKKIPTHKYTKGDPYETCAICLEDYVENEKLRVLPCAHAYHTKCIDPWLTKNRRVCPVCKRKVFAADERIETDSESDSDVDDSTPLIRDGTRSGTQGGTFAHQPENPFWRHLHLNQQHHQRHDSQSSNSSYYSTDRPVLNVIESGQTETEVDADSTNNIDATSWTVFLVSDSHSINGEVPDIEKSVSSTNPYTVNLSTDANEHCVSHINHCLVEQHARTVSRPNVIGSLGLSMVSQTCEEADII</sequence>
<dbReference type="InterPro" id="IPR003137">
    <property type="entry name" value="PA_domain"/>
</dbReference>
<evidence type="ECO:0000256" key="13">
    <source>
        <dbReference type="ARBA" id="ARBA00046288"/>
    </source>
</evidence>
<keyword evidence="8 14" id="KW-0863">Zinc-finger</keyword>
<dbReference type="InterPro" id="IPR051653">
    <property type="entry name" value="E3_ligase_sorting_rcpt"/>
</dbReference>
<evidence type="ECO:0000256" key="5">
    <source>
        <dbReference type="ARBA" id="ARBA00022692"/>
    </source>
</evidence>
<dbReference type="InterPro" id="IPR001841">
    <property type="entry name" value="Znf_RING"/>
</dbReference>
<dbReference type="PANTHER" id="PTHR47168">
    <property type="entry name" value="RING ZINC FINGER DOMAIN SUPERFAMILY PROTEIN-RELATED"/>
    <property type="match status" value="1"/>
</dbReference>
<keyword evidence="5 16" id="KW-0812">Transmembrane</keyword>
<dbReference type="Pfam" id="PF13639">
    <property type="entry name" value="zf-RING_2"/>
    <property type="match status" value="1"/>
</dbReference>
<dbReference type="RefSeq" id="XP_011496984.1">
    <property type="nucleotide sequence ID" value="XM_011498682.1"/>
</dbReference>
<keyword evidence="18" id="KW-1185">Reference proteome</keyword>
<evidence type="ECO:0000256" key="3">
    <source>
        <dbReference type="ARBA" id="ARBA00012483"/>
    </source>
</evidence>
<evidence type="ECO:0000256" key="2">
    <source>
        <dbReference type="ARBA" id="ARBA00004906"/>
    </source>
</evidence>
<dbReference type="Gene3D" id="3.30.40.10">
    <property type="entry name" value="Zinc/RING finger domain, C3HC4 (zinc finger)"/>
    <property type="match status" value="1"/>
</dbReference>
<dbReference type="InterPro" id="IPR044744">
    <property type="entry name" value="ZNRF4/RNF13/RNF167_PA"/>
</dbReference>